<dbReference type="SUPFAM" id="SSF103473">
    <property type="entry name" value="MFS general substrate transporter"/>
    <property type="match status" value="1"/>
</dbReference>
<proteinExistence type="predicted"/>
<evidence type="ECO:0000256" key="5">
    <source>
        <dbReference type="ARBA" id="ARBA00023136"/>
    </source>
</evidence>
<feature type="transmembrane region" description="Helical" evidence="7">
    <location>
        <begin position="278"/>
        <end position="297"/>
    </location>
</feature>
<evidence type="ECO:0000256" key="6">
    <source>
        <dbReference type="SAM" id="MobiDB-lite"/>
    </source>
</evidence>
<keyword evidence="4 7" id="KW-1133">Transmembrane helix</keyword>
<comment type="caution">
    <text evidence="9">The sequence shown here is derived from an EMBL/GenBank/DDBJ whole genome shotgun (WGS) entry which is preliminary data.</text>
</comment>
<reference evidence="9 10" key="1">
    <citation type="submission" date="2020-02" db="EMBL/GenBank/DDBJ databases">
        <title>Acidophilic actinobacteria isolated from forest soil.</title>
        <authorList>
            <person name="Golinska P."/>
        </authorList>
    </citation>
    <scope>NUCLEOTIDE SEQUENCE [LARGE SCALE GENOMIC DNA]</scope>
    <source>
        <strain evidence="9 10">NL8</strain>
    </source>
</reference>
<feature type="domain" description="Major facilitator superfamily (MFS) profile" evidence="8">
    <location>
        <begin position="47"/>
        <end position="421"/>
    </location>
</feature>
<dbReference type="InterPro" id="IPR020846">
    <property type="entry name" value="MFS_dom"/>
</dbReference>
<evidence type="ECO:0000259" key="8">
    <source>
        <dbReference type="PROSITE" id="PS50850"/>
    </source>
</evidence>
<protein>
    <submittedName>
        <fullName evidence="9">MFS transporter</fullName>
    </submittedName>
</protein>
<dbReference type="PANTHER" id="PTHR43124">
    <property type="entry name" value="PURINE EFFLUX PUMP PBUE"/>
    <property type="match status" value="1"/>
</dbReference>
<dbReference type="Pfam" id="PF07690">
    <property type="entry name" value="MFS_1"/>
    <property type="match status" value="1"/>
</dbReference>
<feature type="transmembrane region" description="Helical" evidence="7">
    <location>
        <begin position="170"/>
        <end position="189"/>
    </location>
</feature>
<dbReference type="RefSeq" id="WP_212009258.1">
    <property type="nucleotide sequence ID" value="NZ_JAAFYZ010000032.1"/>
</dbReference>
<evidence type="ECO:0000256" key="4">
    <source>
        <dbReference type="ARBA" id="ARBA00022989"/>
    </source>
</evidence>
<organism evidence="9 10">
    <name type="scientific">Catenulispora pinistramenti</name>
    <dbReference type="NCBI Taxonomy" id="2705254"/>
    <lineage>
        <taxon>Bacteria</taxon>
        <taxon>Bacillati</taxon>
        <taxon>Actinomycetota</taxon>
        <taxon>Actinomycetes</taxon>
        <taxon>Catenulisporales</taxon>
        <taxon>Catenulisporaceae</taxon>
        <taxon>Catenulispora</taxon>
    </lineage>
</organism>
<feature type="region of interest" description="Disordered" evidence="6">
    <location>
        <begin position="1"/>
        <end position="42"/>
    </location>
</feature>
<name>A0ABS5KNS3_9ACTN</name>
<feature type="transmembrane region" description="Helical" evidence="7">
    <location>
        <begin position="243"/>
        <end position="266"/>
    </location>
</feature>
<dbReference type="Gene3D" id="1.20.1250.20">
    <property type="entry name" value="MFS general substrate transporter like domains"/>
    <property type="match status" value="2"/>
</dbReference>
<feature type="compositionally biased region" description="Basic and acidic residues" evidence="6">
    <location>
        <begin position="20"/>
        <end position="37"/>
    </location>
</feature>
<sequence>MPNVSIRSVSIQRGGRGGRGGREGREASREDSRDGHQPRTAGNGLGRTLVLALGTFAVGTDAFVLAGFLPDVAASLHTSTASAGQAITVFAAAYAIASPVVATLTARFPRRVLLVAALAVLALANAACALAPNLPFLLAARVLAAAGAAGYTPTAGAVSAALVRPELRGRALSVVVGGLTVATALGVPLGDAVGSVMGWRAALGLVAGLCLVTAIAAGFLMPTLPGSAPVPLSARLAALRRPGVATVLPLTVLGMGAAYIVYAYAIPALRTLGIGGSGTAWILAAYGAGAIVGNLVAGIAADRLGPIRVLTAGYALMAASMAAFALLAASGVHAPALVALLAIAWGAATWCQTPPQQHRLFTAAPTEAPLLMALNASAIYVGIGLGTATGGLLESSGTARMFTVATVVAGLAVAWLATTARMAERTTERMTEQHARVTEQAR</sequence>
<feature type="transmembrane region" description="Helical" evidence="7">
    <location>
        <begin position="201"/>
        <end position="222"/>
    </location>
</feature>
<dbReference type="PROSITE" id="PS50850">
    <property type="entry name" value="MFS"/>
    <property type="match status" value="1"/>
</dbReference>
<feature type="transmembrane region" description="Helical" evidence="7">
    <location>
        <begin position="138"/>
        <end position="163"/>
    </location>
</feature>
<dbReference type="InterPro" id="IPR011701">
    <property type="entry name" value="MFS"/>
</dbReference>
<dbReference type="Proteomes" id="UP000730482">
    <property type="component" value="Unassembled WGS sequence"/>
</dbReference>
<feature type="compositionally biased region" description="Polar residues" evidence="6">
    <location>
        <begin position="1"/>
        <end position="11"/>
    </location>
</feature>
<dbReference type="EMBL" id="JAAFYZ010000032">
    <property type="protein sequence ID" value="MBS2547679.1"/>
    <property type="molecule type" value="Genomic_DNA"/>
</dbReference>
<evidence type="ECO:0000313" key="9">
    <source>
        <dbReference type="EMBL" id="MBS2547679.1"/>
    </source>
</evidence>
<accession>A0ABS5KNS3</accession>
<evidence type="ECO:0000256" key="3">
    <source>
        <dbReference type="ARBA" id="ARBA00022692"/>
    </source>
</evidence>
<feature type="transmembrane region" description="Helical" evidence="7">
    <location>
        <begin position="334"/>
        <end position="351"/>
    </location>
</feature>
<keyword evidence="5 7" id="KW-0472">Membrane</keyword>
<dbReference type="InterPro" id="IPR050189">
    <property type="entry name" value="MFS_Efflux_Transporters"/>
</dbReference>
<comment type="subcellular location">
    <subcellularLocation>
        <location evidence="1">Cell membrane</location>
        <topology evidence="1">Multi-pass membrane protein</topology>
    </subcellularLocation>
</comment>
<dbReference type="PANTHER" id="PTHR43124:SF10">
    <property type="entry name" value="PURINE EFFLUX PUMP PBUE"/>
    <property type="match status" value="1"/>
</dbReference>
<evidence type="ECO:0000256" key="7">
    <source>
        <dbReference type="SAM" id="Phobius"/>
    </source>
</evidence>
<feature type="transmembrane region" description="Helical" evidence="7">
    <location>
        <begin position="81"/>
        <end position="105"/>
    </location>
</feature>
<evidence type="ECO:0000313" key="10">
    <source>
        <dbReference type="Proteomes" id="UP000730482"/>
    </source>
</evidence>
<keyword evidence="2" id="KW-1003">Cell membrane</keyword>
<keyword evidence="3 7" id="KW-0812">Transmembrane</keyword>
<gene>
    <name evidence="9" type="ORF">KGQ19_12430</name>
</gene>
<feature type="transmembrane region" description="Helical" evidence="7">
    <location>
        <begin position="309"/>
        <end position="328"/>
    </location>
</feature>
<keyword evidence="10" id="KW-1185">Reference proteome</keyword>
<feature type="transmembrane region" description="Helical" evidence="7">
    <location>
        <begin position="49"/>
        <end position="69"/>
    </location>
</feature>
<evidence type="ECO:0000256" key="1">
    <source>
        <dbReference type="ARBA" id="ARBA00004651"/>
    </source>
</evidence>
<feature type="transmembrane region" description="Helical" evidence="7">
    <location>
        <begin position="399"/>
        <end position="420"/>
    </location>
</feature>
<dbReference type="InterPro" id="IPR036259">
    <property type="entry name" value="MFS_trans_sf"/>
</dbReference>
<evidence type="ECO:0000256" key="2">
    <source>
        <dbReference type="ARBA" id="ARBA00022475"/>
    </source>
</evidence>
<feature type="transmembrane region" description="Helical" evidence="7">
    <location>
        <begin position="372"/>
        <end position="393"/>
    </location>
</feature>
<feature type="transmembrane region" description="Helical" evidence="7">
    <location>
        <begin position="112"/>
        <end position="132"/>
    </location>
</feature>
<dbReference type="CDD" id="cd17324">
    <property type="entry name" value="MFS_NepI_like"/>
    <property type="match status" value="1"/>
</dbReference>